<dbReference type="Gene3D" id="3.30.300.20">
    <property type="match status" value="1"/>
</dbReference>
<dbReference type="InterPro" id="IPR001374">
    <property type="entry name" value="R3H_dom"/>
</dbReference>
<organism evidence="7 8">
    <name type="scientific">Petrotoga olearia DSM 13574</name>
    <dbReference type="NCBI Taxonomy" id="1122955"/>
    <lineage>
        <taxon>Bacteria</taxon>
        <taxon>Thermotogati</taxon>
        <taxon>Thermotogota</taxon>
        <taxon>Thermotogae</taxon>
        <taxon>Petrotogales</taxon>
        <taxon>Petrotogaceae</taxon>
        <taxon>Petrotoga</taxon>
    </lineage>
</organism>
<dbReference type="InterPro" id="IPR034079">
    <property type="entry name" value="R3H_KhpB"/>
</dbReference>
<evidence type="ECO:0000256" key="1">
    <source>
        <dbReference type="ARBA" id="ARBA00022490"/>
    </source>
</evidence>
<proteinExistence type="predicted"/>
<evidence type="ECO:0000256" key="4">
    <source>
        <dbReference type="ARBA" id="ARBA00023186"/>
    </source>
</evidence>
<gene>
    <name evidence="7" type="ORF">X929_05260</name>
</gene>
<dbReference type="InterPro" id="IPR038247">
    <property type="entry name" value="Jag_N_dom_sf"/>
</dbReference>
<dbReference type="InterPro" id="IPR015946">
    <property type="entry name" value="KH_dom-like_a/b"/>
</dbReference>
<dbReference type="SMART" id="SM01245">
    <property type="entry name" value="Jag_N"/>
    <property type="match status" value="1"/>
</dbReference>
<dbReference type="Gene3D" id="3.30.30.80">
    <property type="entry name" value="probable RNA-binding protein from clostridium symbiosum atcc 14940"/>
    <property type="match status" value="1"/>
</dbReference>
<evidence type="ECO:0000313" key="7">
    <source>
        <dbReference type="EMBL" id="PNR96479.1"/>
    </source>
</evidence>
<dbReference type="GO" id="GO:0071555">
    <property type="term" value="P:cell wall organization"/>
    <property type="evidence" value="ECO:0007669"/>
    <property type="project" value="UniProtKB-KW"/>
</dbReference>
<keyword evidence="7" id="KW-0238">DNA-binding</keyword>
<dbReference type="GO" id="GO:0008360">
    <property type="term" value="P:regulation of cell shape"/>
    <property type="evidence" value="ECO:0007669"/>
    <property type="project" value="UniProtKB-KW"/>
</dbReference>
<dbReference type="AlphaFoldDB" id="A0A2K1P117"/>
<dbReference type="NCBIfam" id="NF041568">
    <property type="entry name" value="Jag_EloR"/>
    <property type="match status" value="1"/>
</dbReference>
<keyword evidence="3" id="KW-0133">Cell shape</keyword>
<reference evidence="7 8" key="1">
    <citation type="submission" date="2013-12" db="EMBL/GenBank/DDBJ databases">
        <title>Comparative genomics of Petrotoga isolates.</title>
        <authorList>
            <person name="Nesbo C.L."/>
            <person name="Charchuk R."/>
            <person name="Chow K."/>
        </authorList>
    </citation>
    <scope>NUCLEOTIDE SEQUENCE [LARGE SCALE GENOMIC DNA]</scope>
    <source>
        <strain evidence="7 8">DSM 13574</strain>
    </source>
</reference>
<dbReference type="InterPro" id="IPR036867">
    <property type="entry name" value="R3H_dom_sf"/>
</dbReference>
<keyword evidence="2" id="KW-0694">RNA-binding</keyword>
<keyword evidence="5" id="KW-0961">Cell wall biogenesis/degradation</keyword>
<keyword evidence="1" id="KW-0963">Cytoplasm</keyword>
<dbReference type="InterPro" id="IPR038008">
    <property type="entry name" value="Jag_KH"/>
</dbReference>
<dbReference type="CDD" id="cd02644">
    <property type="entry name" value="R3H_jag"/>
    <property type="match status" value="1"/>
</dbReference>
<dbReference type="Gene3D" id="3.30.1370.50">
    <property type="entry name" value="R3H-like domain"/>
    <property type="match status" value="1"/>
</dbReference>
<evidence type="ECO:0000313" key="8">
    <source>
        <dbReference type="Proteomes" id="UP000236434"/>
    </source>
</evidence>
<dbReference type="PROSITE" id="PS51061">
    <property type="entry name" value="R3H"/>
    <property type="match status" value="1"/>
</dbReference>
<dbReference type="Pfam" id="PF14804">
    <property type="entry name" value="Jag_N"/>
    <property type="match status" value="1"/>
</dbReference>
<sequence>MLKLQGTTKFEGTDLESVLEKAKANFKASCIDEISYKVIQEPSKGFIFGIGKKPLIIEAHPNEKYLINKVKNFLKNILSYFEEDVDININYYNKTLKIFLEGENLGKVIGKQGRNLGALQHLTMIYVNRMTDTKCDVKLDVGDYRRNRKKNLELIADNAAKKAIMTNEKVELAPMFSFERKIIHKYINYNYPRLHTVSMGLEPYRKVVIYPSKNGHN</sequence>
<dbReference type="Pfam" id="PF13083">
    <property type="entry name" value="KH_KhpA-B"/>
    <property type="match status" value="1"/>
</dbReference>
<dbReference type="EMBL" id="AZRL01000012">
    <property type="protein sequence ID" value="PNR96479.1"/>
    <property type="molecule type" value="Genomic_DNA"/>
</dbReference>
<dbReference type="GO" id="GO:0003677">
    <property type="term" value="F:DNA binding"/>
    <property type="evidence" value="ECO:0007669"/>
    <property type="project" value="UniProtKB-KW"/>
</dbReference>
<protein>
    <submittedName>
        <fullName evidence="7">Single-stranded DNA-binding protein</fullName>
    </submittedName>
</protein>
<dbReference type="SUPFAM" id="SSF82708">
    <property type="entry name" value="R3H domain"/>
    <property type="match status" value="1"/>
</dbReference>
<dbReference type="InterPro" id="IPR032782">
    <property type="entry name" value="KhpB_N"/>
</dbReference>
<dbReference type="Proteomes" id="UP000236434">
    <property type="component" value="Unassembled WGS sequence"/>
</dbReference>
<feature type="domain" description="R3H" evidence="6">
    <location>
        <begin position="146"/>
        <end position="213"/>
    </location>
</feature>
<evidence type="ECO:0000256" key="5">
    <source>
        <dbReference type="ARBA" id="ARBA00023316"/>
    </source>
</evidence>
<dbReference type="CDD" id="cd02414">
    <property type="entry name" value="KH-II_Jag"/>
    <property type="match status" value="1"/>
</dbReference>
<dbReference type="SMART" id="SM00393">
    <property type="entry name" value="R3H"/>
    <property type="match status" value="1"/>
</dbReference>
<dbReference type="PANTHER" id="PTHR35800">
    <property type="entry name" value="PROTEIN JAG"/>
    <property type="match status" value="1"/>
</dbReference>
<dbReference type="GO" id="GO:0003723">
    <property type="term" value="F:RNA binding"/>
    <property type="evidence" value="ECO:0007669"/>
    <property type="project" value="UniProtKB-KW"/>
</dbReference>
<evidence type="ECO:0000256" key="3">
    <source>
        <dbReference type="ARBA" id="ARBA00022960"/>
    </source>
</evidence>
<accession>A0A2K1P117</accession>
<dbReference type="InterPro" id="IPR039247">
    <property type="entry name" value="KhpB"/>
</dbReference>
<evidence type="ECO:0000256" key="2">
    <source>
        <dbReference type="ARBA" id="ARBA00022884"/>
    </source>
</evidence>
<dbReference type="RefSeq" id="WP_103066971.1">
    <property type="nucleotide sequence ID" value="NZ_AZRL01000012.1"/>
</dbReference>
<evidence type="ECO:0000259" key="6">
    <source>
        <dbReference type="PROSITE" id="PS51061"/>
    </source>
</evidence>
<keyword evidence="4" id="KW-0143">Chaperone</keyword>
<dbReference type="PANTHER" id="PTHR35800:SF1">
    <property type="entry name" value="RNA-BINDING PROTEIN KHPB"/>
    <property type="match status" value="1"/>
</dbReference>
<dbReference type="OrthoDB" id="9794483at2"/>
<name>A0A2K1P117_9BACT</name>
<comment type="caution">
    <text evidence="7">The sequence shown here is derived from an EMBL/GenBank/DDBJ whole genome shotgun (WGS) entry which is preliminary data.</text>
</comment>
<dbReference type="Pfam" id="PF01424">
    <property type="entry name" value="R3H"/>
    <property type="match status" value="1"/>
</dbReference>